<feature type="domain" description="C2H2-type" evidence="13">
    <location>
        <begin position="1463"/>
        <end position="1491"/>
    </location>
</feature>
<feature type="region of interest" description="Disordered" evidence="12">
    <location>
        <begin position="169"/>
        <end position="188"/>
    </location>
</feature>
<keyword evidence="7" id="KW-0805">Transcription regulation</keyword>
<dbReference type="GO" id="GO:0008270">
    <property type="term" value="F:zinc ion binding"/>
    <property type="evidence" value="ECO:0007669"/>
    <property type="project" value="UniProtKB-KW"/>
</dbReference>
<feature type="compositionally biased region" description="Polar residues" evidence="12">
    <location>
        <begin position="1659"/>
        <end position="1673"/>
    </location>
</feature>
<dbReference type="PANTHER" id="PTHR24394:SF44">
    <property type="entry name" value="ZINC FINGER PROTEIN 271-LIKE"/>
    <property type="match status" value="1"/>
</dbReference>
<evidence type="ECO:0000256" key="2">
    <source>
        <dbReference type="ARBA" id="ARBA00006991"/>
    </source>
</evidence>
<feature type="region of interest" description="Disordered" evidence="12">
    <location>
        <begin position="1104"/>
        <end position="1151"/>
    </location>
</feature>
<feature type="region of interest" description="Disordered" evidence="12">
    <location>
        <begin position="50"/>
        <end position="73"/>
    </location>
</feature>
<feature type="domain" description="C2H2-type" evidence="13">
    <location>
        <begin position="844"/>
        <end position="871"/>
    </location>
</feature>
<feature type="region of interest" description="Disordered" evidence="12">
    <location>
        <begin position="224"/>
        <end position="264"/>
    </location>
</feature>
<dbReference type="Proteomes" id="UP001487740">
    <property type="component" value="Unassembled WGS sequence"/>
</dbReference>
<feature type="domain" description="C2H2-type" evidence="13">
    <location>
        <begin position="377"/>
        <end position="404"/>
    </location>
</feature>
<comment type="similarity">
    <text evidence="2">Belongs to the krueppel C2H2-type zinc-finger protein family.</text>
</comment>
<accession>A0AAW0SYP7</accession>
<keyword evidence="9" id="KW-0804">Transcription</keyword>
<dbReference type="InterPro" id="IPR036236">
    <property type="entry name" value="Znf_C2H2_sf"/>
</dbReference>
<feature type="compositionally biased region" description="Polar residues" evidence="12">
    <location>
        <begin position="514"/>
        <end position="526"/>
    </location>
</feature>
<comment type="subcellular location">
    <subcellularLocation>
        <location evidence="1">Nucleus</location>
    </subcellularLocation>
</comment>
<evidence type="ECO:0000256" key="5">
    <source>
        <dbReference type="ARBA" id="ARBA00022771"/>
    </source>
</evidence>
<feature type="domain" description="C2H2-type" evidence="13">
    <location>
        <begin position="433"/>
        <end position="460"/>
    </location>
</feature>
<dbReference type="EMBL" id="JARAKH010000042">
    <property type="protein sequence ID" value="KAK8380079.1"/>
    <property type="molecule type" value="Genomic_DNA"/>
</dbReference>
<protein>
    <recommendedName>
        <fullName evidence="13">C2H2-type domain-containing protein</fullName>
    </recommendedName>
</protein>
<evidence type="ECO:0000256" key="7">
    <source>
        <dbReference type="ARBA" id="ARBA00023015"/>
    </source>
</evidence>
<feature type="domain" description="C2H2-type" evidence="13">
    <location>
        <begin position="1231"/>
        <end position="1259"/>
    </location>
</feature>
<dbReference type="PANTHER" id="PTHR24394">
    <property type="entry name" value="ZINC FINGER PROTEIN"/>
    <property type="match status" value="1"/>
</dbReference>
<feature type="domain" description="C2H2-type" evidence="13">
    <location>
        <begin position="974"/>
        <end position="1001"/>
    </location>
</feature>
<feature type="region of interest" description="Disordered" evidence="12">
    <location>
        <begin position="476"/>
        <end position="574"/>
    </location>
</feature>
<feature type="domain" description="C2H2-type" evidence="13">
    <location>
        <begin position="1600"/>
        <end position="1632"/>
    </location>
</feature>
<evidence type="ECO:0000256" key="3">
    <source>
        <dbReference type="ARBA" id="ARBA00022723"/>
    </source>
</evidence>
<evidence type="ECO:0000256" key="9">
    <source>
        <dbReference type="ARBA" id="ARBA00023163"/>
    </source>
</evidence>
<dbReference type="FunFam" id="3.30.160.60:FF:002343">
    <property type="entry name" value="Zinc finger protein 33A"/>
    <property type="match status" value="2"/>
</dbReference>
<gene>
    <name evidence="14" type="ORF">O3P69_016610</name>
</gene>
<keyword evidence="6" id="KW-0862">Zinc</keyword>
<dbReference type="FunFam" id="3.30.160.60:FF:000608">
    <property type="entry name" value="zinc finger protein 286A isoform X1"/>
    <property type="match status" value="1"/>
</dbReference>
<dbReference type="FunFam" id="3.30.160.60:FF:000624">
    <property type="entry name" value="zinc finger protein 697"/>
    <property type="match status" value="1"/>
</dbReference>
<keyword evidence="3" id="KW-0479">Metal-binding</keyword>
<evidence type="ECO:0000256" key="6">
    <source>
        <dbReference type="ARBA" id="ARBA00022833"/>
    </source>
</evidence>
<feature type="domain" description="C2H2-type" evidence="13">
    <location>
        <begin position="293"/>
        <end position="320"/>
    </location>
</feature>
<evidence type="ECO:0000313" key="15">
    <source>
        <dbReference type="Proteomes" id="UP001487740"/>
    </source>
</evidence>
<dbReference type="GO" id="GO:0003677">
    <property type="term" value="F:DNA binding"/>
    <property type="evidence" value="ECO:0007669"/>
    <property type="project" value="UniProtKB-KW"/>
</dbReference>
<dbReference type="FunFam" id="3.30.160.60:FF:000176">
    <property type="entry name" value="zinc finger protein 70"/>
    <property type="match status" value="1"/>
</dbReference>
<dbReference type="SUPFAM" id="SSF57667">
    <property type="entry name" value="beta-beta-alpha zinc fingers"/>
    <property type="match status" value="11"/>
</dbReference>
<sequence length="1765" mass="199604">MEVEEQGMEEMMTQVCVKNKEYLTGENEKREMEAEEQDDEEMMTQIRVKNDECLGAGERQDMESREQDKEEMMTRICVKNDKCLGAEERQDMESREQDEEEMMTQICVKNDECLGAGKRQDMESGEQDGEEMTIQMCAGEGQDMESREQDKEEGMLQMCVGNVECLGSEGEKQDTLQNSEDDVQNSDHIPVASEFPKGVRSKENTIEESINGVLKNNENITEESINESVRSKEDTIEGSGCEETSEVLEPKVETGRKRKKESKSFPCDKCSRVSHSSANLKKHMMTHTGERPYMCHLCHKSFRQRNHLADHWRVHSGERPFECELCDSRFIQKSSLNLHKKRHFGVKSFSCTECNYATYEKVHLTAHMRTHTGEKPYQCEECGQTFSTATRLKYHRMIHTGERRYKCDKCGMPFREKVTLQTHMAVHLKLGPFECEECGQEFSRLASLSLHRKVHNNKDNYLYVHDKEANQSFRSALEKASHDKMAQVTQPSEESKKTPGSESDQETELDHTDIPSSPGTPEQPASSGVKGEERGTPNTPPRLPLGPASCLSPEASSPSLNKISSSPETDSQHRLKENLASNLKYSFEPSGSNVDPEQVREALENGTILETQGDDGKGFFIVLPPALKNKDIMVLADSPQSSTAISSISDSSLTLKDRDSAFEGNLSPNILSENVLESHGTLYPGVVEEVHECDMDSVGLEEEICSEVEGDMIHPCEAESIECIFNTNCHEEVLEPLGRYSEAIEEHLSPDGTSLMLWKDNSVNQLGNVTYIIEAGKKEPIVIHTQDDLSSLVPSVKGKRQRCKGSGHVLEGSEGSNLELGDCVKIRISSRKGKIKKQRSQRVYNCEQCGKPCKNSSNYIAHLRTHSGERPYFCALCRTGFKQISHLRSHIRVHTGERPYVCDLCNAAFTQSSRLNSHKRNVHANGQTEVKKKKEKYTPGNRIKNFFCRHCNKTYIGECLKVDHMKTHRHLLQHVCEVCGMQFKNKTSLLSHSMKHTDGMHVCEVCGTEVASLQDLSRHRAMLHSRSMPGSDLVDMYINVKIGEESDFIVLNPAMRDNPSDMLEIQMKSEGADEAEGSLCEVKQVIHLTDINGSVKSEVEVKEEEMAVHDITDTSPQKDKDHIEQQEEEESSSLLTNSQKETPGSVEDDVDAAKEREMKDKQFITYVDKVGKKVWLCKVCDRSFGQSSNLYCHLRMHTGDKPYHCNVCPRAFRQISHLKDHMRRHTGAKPHRCSRCRKCFSQRSAVRRHIRVLHGGDAVALREPESGLTKEIIDTLSDECGLVSQGVKMGDAQASTDRLLENDEQLCKLPHKENIPHACRVCQKQFSQVSSFNAHTRKCRKLQTPQKVAADDRSCEWGKSFSAAQLLRHQEGCSLVQDDNDLENKTEKISGSGEECESDLKKSHCENTGDTANKKSRHKPAKAASINTLVTQNQFKCKECGEVLHGMTSYKAHLQAHGEELQQVCVVCGEAFKRASALRYHQSMKHGRQDRRYKDFCSTGYATVQEDDLEEDSVMVKVETESEESLSITDEGEWEEECGGREPYTRVKPRKTYLKRKSRQDLKRTRRDTLKTTSNTTQKDIENDKEFNESSGENLESKSYVCSVCGMAFTRSSKLRHHTAMWCRGRHSTRNNTNRRQPHTERTPVKVSKVARKPENQRSKSTGNSPVACSTPDSLSERLVSKIDGDVPATSAVVKEGSVKQSSAALYCKTCDTCFPDKDSCDKHVCSPASEKPFRCEHCLLRFRRKAHLFNHYRRHTREACLEDL</sequence>
<feature type="region of interest" description="Disordered" evidence="12">
    <location>
        <begin position="1387"/>
        <end position="1421"/>
    </location>
</feature>
<dbReference type="PROSITE" id="PS50157">
    <property type="entry name" value="ZINC_FINGER_C2H2_2"/>
    <property type="match status" value="20"/>
</dbReference>
<dbReference type="GO" id="GO:0000981">
    <property type="term" value="F:DNA-binding transcription factor activity, RNA polymerase II-specific"/>
    <property type="evidence" value="ECO:0007669"/>
    <property type="project" value="TreeGrafter"/>
</dbReference>
<evidence type="ECO:0000256" key="12">
    <source>
        <dbReference type="SAM" id="MobiDB-lite"/>
    </source>
</evidence>
<feature type="domain" description="C2H2-type" evidence="13">
    <location>
        <begin position="265"/>
        <end position="292"/>
    </location>
</feature>
<evidence type="ECO:0000256" key="8">
    <source>
        <dbReference type="ARBA" id="ARBA00023125"/>
    </source>
</evidence>
<feature type="compositionally biased region" description="Basic and acidic residues" evidence="12">
    <location>
        <begin position="1559"/>
        <end position="1570"/>
    </location>
</feature>
<dbReference type="PROSITE" id="PS00028">
    <property type="entry name" value="ZINC_FINGER_C2H2_1"/>
    <property type="match status" value="16"/>
</dbReference>
<name>A0AAW0SYP7_SCYPA</name>
<dbReference type="FunFam" id="3.30.160.60:FF:000446">
    <property type="entry name" value="Zinc finger protein"/>
    <property type="match status" value="3"/>
</dbReference>
<dbReference type="Pfam" id="PF00096">
    <property type="entry name" value="zf-C2H2"/>
    <property type="match status" value="11"/>
</dbReference>
<keyword evidence="5 11" id="KW-0863">Zinc-finger</keyword>
<feature type="region of interest" description="Disordered" evidence="12">
    <location>
        <begin position="1626"/>
        <end position="1673"/>
    </location>
</feature>
<dbReference type="SMART" id="SM00355">
    <property type="entry name" value="ZnF_C2H2"/>
    <property type="match status" value="21"/>
</dbReference>
<evidence type="ECO:0000256" key="11">
    <source>
        <dbReference type="PROSITE-ProRule" id="PRU00042"/>
    </source>
</evidence>
<feature type="domain" description="C2H2-type" evidence="13">
    <location>
        <begin position="349"/>
        <end position="376"/>
    </location>
</feature>
<keyword evidence="4" id="KW-0677">Repeat</keyword>
<evidence type="ECO:0000256" key="4">
    <source>
        <dbReference type="ARBA" id="ARBA00022737"/>
    </source>
</evidence>
<feature type="domain" description="C2H2-type" evidence="13">
    <location>
        <begin position="1435"/>
        <end position="1462"/>
    </location>
</feature>
<feature type="domain" description="C2H2-type" evidence="13">
    <location>
        <begin position="1001"/>
        <end position="1029"/>
    </location>
</feature>
<feature type="compositionally biased region" description="Basic and acidic residues" evidence="12">
    <location>
        <begin position="1579"/>
        <end position="1588"/>
    </location>
</feature>
<evidence type="ECO:0000256" key="10">
    <source>
        <dbReference type="ARBA" id="ARBA00023242"/>
    </source>
</evidence>
<feature type="compositionally biased region" description="Basic and acidic residues" evidence="12">
    <location>
        <begin position="1398"/>
        <end position="1407"/>
    </location>
</feature>
<feature type="domain" description="C2H2-type" evidence="13">
    <location>
        <begin position="1203"/>
        <end position="1230"/>
    </location>
</feature>
<keyword evidence="10" id="KW-0539">Nucleus</keyword>
<feature type="region of interest" description="Disordered" evidence="12">
    <location>
        <begin position="1519"/>
        <end position="1593"/>
    </location>
</feature>
<feature type="compositionally biased region" description="Basic and acidic residues" evidence="12">
    <location>
        <begin position="1104"/>
        <end position="1125"/>
    </location>
</feature>
<proteinExistence type="inferred from homology"/>
<feature type="compositionally biased region" description="Basic residues" evidence="12">
    <location>
        <begin position="1547"/>
        <end position="1558"/>
    </location>
</feature>
<dbReference type="GO" id="GO:0048598">
    <property type="term" value="P:embryonic morphogenesis"/>
    <property type="evidence" value="ECO:0007669"/>
    <property type="project" value="UniProtKB-ARBA"/>
</dbReference>
<evidence type="ECO:0000259" key="13">
    <source>
        <dbReference type="PROSITE" id="PS50157"/>
    </source>
</evidence>
<feature type="domain" description="C2H2-type" evidence="13">
    <location>
        <begin position="1175"/>
        <end position="1202"/>
    </location>
</feature>
<feature type="domain" description="C2H2-type" evidence="13">
    <location>
        <begin position="321"/>
        <end position="348"/>
    </location>
</feature>
<dbReference type="GO" id="GO:0005634">
    <property type="term" value="C:nucleus"/>
    <property type="evidence" value="ECO:0007669"/>
    <property type="project" value="UniProtKB-SubCell"/>
</dbReference>
<feature type="domain" description="C2H2-type" evidence="13">
    <location>
        <begin position="900"/>
        <end position="928"/>
    </location>
</feature>
<feature type="domain" description="C2H2-type" evidence="13">
    <location>
        <begin position="1317"/>
        <end position="1348"/>
    </location>
</feature>
<dbReference type="FunFam" id="3.30.160.60:FF:000100">
    <property type="entry name" value="Zinc finger 45-like"/>
    <property type="match status" value="1"/>
</dbReference>
<dbReference type="InterPro" id="IPR013087">
    <property type="entry name" value="Znf_C2H2_type"/>
</dbReference>
<dbReference type="FunFam" id="3.30.160.60:FF:000688">
    <property type="entry name" value="zinc finger protein 197 isoform X1"/>
    <property type="match status" value="1"/>
</dbReference>
<evidence type="ECO:0000313" key="14">
    <source>
        <dbReference type="EMBL" id="KAK8380079.1"/>
    </source>
</evidence>
<feature type="domain" description="C2H2-type" evidence="13">
    <location>
        <begin position="405"/>
        <end position="432"/>
    </location>
</feature>
<dbReference type="Gene3D" id="3.30.160.60">
    <property type="entry name" value="Classic Zinc Finger"/>
    <property type="match status" value="16"/>
</dbReference>
<keyword evidence="15" id="KW-1185">Reference proteome</keyword>
<feature type="compositionally biased region" description="Low complexity" evidence="12">
    <location>
        <begin position="556"/>
        <end position="566"/>
    </location>
</feature>
<feature type="domain" description="C2H2-type" evidence="13">
    <location>
        <begin position="872"/>
        <end position="899"/>
    </location>
</feature>
<evidence type="ECO:0000256" key="1">
    <source>
        <dbReference type="ARBA" id="ARBA00004123"/>
    </source>
</evidence>
<feature type="compositionally biased region" description="Basic and acidic residues" evidence="12">
    <location>
        <begin position="476"/>
        <end position="485"/>
    </location>
</feature>
<keyword evidence="8" id="KW-0238">DNA-binding</keyword>
<reference evidence="14 15" key="1">
    <citation type="submission" date="2023-03" db="EMBL/GenBank/DDBJ databases">
        <title>High-quality genome of Scylla paramamosain provides insights in environmental adaptation.</title>
        <authorList>
            <person name="Zhang L."/>
        </authorList>
    </citation>
    <scope>NUCLEOTIDE SEQUENCE [LARGE SCALE GENOMIC DNA]</scope>
    <source>
        <strain evidence="14">LZ_2023a</strain>
        <tissue evidence="14">Muscle</tissue>
    </source>
</reference>
<organism evidence="14 15">
    <name type="scientific">Scylla paramamosain</name>
    <name type="common">Mud crab</name>
    <dbReference type="NCBI Taxonomy" id="85552"/>
    <lineage>
        <taxon>Eukaryota</taxon>
        <taxon>Metazoa</taxon>
        <taxon>Ecdysozoa</taxon>
        <taxon>Arthropoda</taxon>
        <taxon>Crustacea</taxon>
        <taxon>Multicrustacea</taxon>
        <taxon>Malacostraca</taxon>
        <taxon>Eumalacostraca</taxon>
        <taxon>Eucarida</taxon>
        <taxon>Decapoda</taxon>
        <taxon>Pleocyemata</taxon>
        <taxon>Brachyura</taxon>
        <taxon>Eubrachyura</taxon>
        <taxon>Portunoidea</taxon>
        <taxon>Portunidae</taxon>
        <taxon>Portuninae</taxon>
        <taxon>Scylla</taxon>
    </lineage>
</organism>
<feature type="domain" description="C2H2-type" evidence="13">
    <location>
        <begin position="1734"/>
        <end position="1761"/>
    </location>
</feature>
<comment type="caution">
    <text evidence="14">The sequence shown here is derived from an EMBL/GenBank/DDBJ whole genome shotgun (WGS) entry which is preliminary data.</text>
</comment>